<evidence type="ECO:0000256" key="10">
    <source>
        <dbReference type="PIRSR" id="PIRSR000660-2"/>
    </source>
</evidence>
<feature type="compositionally biased region" description="Acidic residues" evidence="13">
    <location>
        <begin position="745"/>
        <end position="771"/>
    </location>
</feature>
<evidence type="ECO:0000259" key="14">
    <source>
        <dbReference type="PROSITE" id="PS50011"/>
    </source>
</evidence>
<keyword evidence="4 10" id="KW-0547">Nucleotide-binding</keyword>
<keyword evidence="3" id="KW-0808">Transferase</keyword>
<evidence type="ECO:0000256" key="1">
    <source>
        <dbReference type="ARBA" id="ARBA00012513"/>
    </source>
</evidence>
<dbReference type="PROSITE" id="PS50908">
    <property type="entry name" value="RWD"/>
    <property type="match status" value="1"/>
</dbReference>
<dbReference type="SUPFAM" id="SSF54495">
    <property type="entry name" value="UBC-like"/>
    <property type="match status" value="1"/>
</dbReference>
<dbReference type="InterPro" id="IPR016255">
    <property type="entry name" value="Gcn2"/>
</dbReference>
<evidence type="ECO:0000259" key="15">
    <source>
        <dbReference type="PROSITE" id="PS50908"/>
    </source>
</evidence>
<feature type="active site" description="Proton acceptor" evidence="9">
    <location>
        <position position="845"/>
    </location>
</feature>
<keyword evidence="5 16" id="KW-0418">Kinase</keyword>
<dbReference type="PANTHER" id="PTHR11042">
    <property type="entry name" value="EUKARYOTIC TRANSLATION INITIATION FACTOR 2-ALPHA KINASE EIF2-ALPHA KINASE -RELATED"/>
    <property type="match status" value="1"/>
</dbReference>
<reference evidence="16 17" key="1">
    <citation type="journal article" date="2023" name="Elife">
        <title>Identification of key yeast species and microbe-microbe interactions impacting larval growth of Drosophila in the wild.</title>
        <authorList>
            <person name="Mure A."/>
            <person name="Sugiura Y."/>
            <person name="Maeda R."/>
            <person name="Honda K."/>
            <person name="Sakurai N."/>
            <person name="Takahashi Y."/>
            <person name="Watada M."/>
            <person name="Katoh T."/>
            <person name="Gotoh A."/>
            <person name="Gotoh Y."/>
            <person name="Taniguchi I."/>
            <person name="Nakamura K."/>
            <person name="Hayashi T."/>
            <person name="Katayama T."/>
            <person name="Uemura T."/>
            <person name="Hattori Y."/>
        </authorList>
    </citation>
    <scope>NUCLEOTIDE SEQUENCE [LARGE SCALE GENOMIC DNA]</scope>
    <source>
        <strain evidence="16 17">SC-9</strain>
    </source>
</reference>
<dbReference type="InterPro" id="IPR000719">
    <property type="entry name" value="Prot_kinase_dom"/>
</dbReference>
<evidence type="ECO:0000256" key="4">
    <source>
        <dbReference type="ARBA" id="ARBA00022741"/>
    </source>
</evidence>
<dbReference type="GeneID" id="90072761"/>
<accession>A0AAV5QJ13</accession>
<feature type="region of interest" description="Disordered" evidence="13">
    <location>
        <begin position="738"/>
        <end position="776"/>
    </location>
</feature>
<evidence type="ECO:0000256" key="6">
    <source>
        <dbReference type="ARBA" id="ARBA00022840"/>
    </source>
</evidence>
<dbReference type="FunFam" id="3.10.110.10:FF:000050">
    <property type="entry name" value="eIF-2-alpha kinase GCN2"/>
    <property type="match status" value="1"/>
</dbReference>
<organism evidence="16 17">
    <name type="scientific">Saccharomycopsis crataegensis</name>
    <dbReference type="NCBI Taxonomy" id="43959"/>
    <lineage>
        <taxon>Eukaryota</taxon>
        <taxon>Fungi</taxon>
        <taxon>Dikarya</taxon>
        <taxon>Ascomycota</taxon>
        <taxon>Saccharomycotina</taxon>
        <taxon>Saccharomycetes</taxon>
        <taxon>Saccharomycopsidaceae</taxon>
        <taxon>Saccharomycopsis</taxon>
    </lineage>
</organism>
<feature type="region of interest" description="Disordered" evidence="13">
    <location>
        <begin position="555"/>
        <end position="575"/>
    </location>
</feature>
<feature type="domain" description="Protein kinase" evidence="14">
    <location>
        <begin position="606"/>
        <end position="989"/>
    </location>
</feature>
<dbReference type="Gene3D" id="3.30.200.20">
    <property type="entry name" value="Phosphorylase Kinase, domain 1"/>
    <property type="match status" value="1"/>
</dbReference>
<dbReference type="GO" id="GO:0009893">
    <property type="term" value="P:positive regulation of metabolic process"/>
    <property type="evidence" value="ECO:0007669"/>
    <property type="project" value="UniProtKB-ARBA"/>
</dbReference>
<dbReference type="RefSeq" id="XP_064851782.1">
    <property type="nucleotide sequence ID" value="XM_064995710.1"/>
</dbReference>
<dbReference type="InterPro" id="IPR016135">
    <property type="entry name" value="UBQ-conjugating_enzyme/RWD"/>
</dbReference>
<dbReference type="CDD" id="cd14046">
    <property type="entry name" value="STKc_EIF2AK4_GCN2_rpt2"/>
    <property type="match status" value="1"/>
</dbReference>
<evidence type="ECO:0000313" key="17">
    <source>
        <dbReference type="Proteomes" id="UP001360560"/>
    </source>
</evidence>
<evidence type="ECO:0000256" key="8">
    <source>
        <dbReference type="ARBA" id="ARBA00048679"/>
    </source>
</evidence>
<evidence type="ECO:0000256" key="2">
    <source>
        <dbReference type="ARBA" id="ARBA00022527"/>
    </source>
</evidence>
<dbReference type="SMART" id="SM00220">
    <property type="entry name" value="S_TKc"/>
    <property type="match status" value="1"/>
</dbReference>
<comment type="caution">
    <text evidence="16">The sequence shown here is derived from an EMBL/GenBank/DDBJ whole genome shotgun (WGS) entry which is preliminary data.</text>
</comment>
<evidence type="ECO:0000256" key="12">
    <source>
        <dbReference type="SAM" id="Coils"/>
    </source>
</evidence>
<feature type="compositionally biased region" description="Polar residues" evidence="13">
    <location>
        <begin position="555"/>
        <end position="570"/>
    </location>
</feature>
<dbReference type="Pfam" id="PF00069">
    <property type="entry name" value="Pkinase"/>
    <property type="match status" value="3"/>
</dbReference>
<dbReference type="InterPro" id="IPR036621">
    <property type="entry name" value="Anticodon-bd_dom_sf"/>
</dbReference>
<dbReference type="GO" id="GO:0004694">
    <property type="term" value="F:eukaryotic translation initiation factor 2alpha kinase activity"/>
    <property type="evidence" value="ECO:0007669"/>
    <property type="project" value="InterPro"/>
</dbReference>
<feature type="coiled-coil region" evidence="12">
    <location>
        <begin position="130"/>
        <end position="177"/>
    </location>
</feature>
<dbReference type="Gene3D" id="3.40.50.800">
    <property type="entry name" value="Anticodon-binding domain"/>
    <property type="match status" value="1"/>
</dbReference>
<keyword evidence="12" id="KW-0175">Coiled coil</keyword>
<dbReference type="GO" id="GO:0000077">
    <property type="term" value="P:DNA damage checkpoint signaling"/>
    <property type="evidence" value="ECO:0007669"/>
    <property type="project" value="InterPro"/>
</dbReference>
<dbReference type="InterPro" id="IPR050339">
    <property type="entry name" value="CC_SR_Kinase"/>
</dbReference>
<proteinExistence type="predicted"/>
<dbReference type="InterPro" id="IPR011009">
    <property type="entry name" value="Kinase-like_dom_sf"/>
</dbReference>
<sequence>MDDDYYETQQLELEAIKSIYMEDFEDQTKPSAWNQKPSPRFLLKLRSDSTKSSSVSLTLDIEMTATYPKTLPIIKIMNPKSILSSQVENLRKLINDIGMQLKGYEMIFDITSAIKDKLNEFEKSVTNDSLEEERLKRLNQEQALLEKRQEDMEKKMNEKLRREQQKLDKMIKLELENRDDRIDPDHFRNDSESTLPDAFFSSINEDHLTPPQALLKSGDAVLFDTIIHAKDSRYKFKAVTGCLPLQRSGLLKYGNHFLVKPYFASSIKVNIASEIQNELYQLIEIPLIDKYWKTLKAKKELRALEDEFQALTKLRHENILTLYAFEVEKVSISNNKKNDDEYFYKIKILMDYFPYGTVDDLLSSAKVVSLSTARAWIMKLIDGIEFLHKNGFIHRSIGTHSVVFFRTSDGFNSVKLAYASFGYRLNDMLDVNTPGGNNKKFEDGSANQIWIAPELAKNTGRPQRKTDVWDIGALFVRLIIGTEEVSNYSDPFEFLDIFPLEASVHEFLSKMFNEKVTKRSSPFDLLPCTFLRTSVLSNNFVDTTSDTFSSRSHGDLANTSELSGHSTIQRGKSPGASRIELRKSFSALDPSSAIGLNRYSRYEADFEVDRVLGKGAYGEVVKARNRLDGRFYAIKKIIHSVAKLDSVLAEVMLLSRLNHQYVVRYFAAWVEYDGLSKKSYNAILEESEDEDEESEDESDYDEIDMESLDNMSLNFEFASASKSEHMKSNHLDFISNSMPHGYYEDQSDESSESEDESALMGESESDESTDDENNRMIPAKRKHIAPKTRTKATLFIQMEYCENRTLHDLITKQSLSQNSDEYWRLLRQILEALAYIHSQGTIHRDLKPMNIFIDESNNIKIGDFGLAKNVHQPAAVAGIGGSFKVSEDLTSDIGTSFYIANEVVSGGGAYNEKIDMFSLGIIFFEMTYSFGTSMERFRDLKALRSPAVGFPPDYRPDKNSKERKIIKLLLDHDPSMRPSASDLLQSALLPVKHQDEVIKEALKSLADPSSAWQQQVRETLFSQPFNPAKDVLYDNRTVADDSEIVQLVKSKMIEKIFNVFKLHGAVEYSNYPSLFPKSTKYHSDDIYEVLNKDGSILQLPYDLTFPLARLLSKRKTSLFKVFRYQNVYRSGRNKGGEPDHYGEIDFDIITDGCSDNDLAFYEAESIKAIDEIVDVFPLFDKKNISYVLNHCDIIDTIMEFCNIDKAKRPLIFLLLSKNDFTASMSEIKFQLRSTLNVQSTALNDLEAFNFRLPLAEAKKRFHKLMIDSPYLSIIDRILGHLQHVMVYLKQFGIEKKIYISPLSNYNIKFYGKGIMFQAIHEEKQRRKIIAAGGRYDGLIRDLSSTNLMSHNQTQAVGFSLAWEVIFNRMLKKDKSLKGAKKVPSTLNDLHKHINWKIVKCDVLVGTLSNHPASKLMCVDILKTLWDSGISADLVRNCETLEDILNAAQTYGTNLLVLVKQQASSSQTKKNYKPLKLKNIEFNTDKDVSKDELIGSLRLEIERANSVNGQNVDENANNGAFTGFGNNNNDGNGEEEKDFFSVNHRFEIVVNNTPKSRKSNKMHKFDKNAKKAAQKAVVDLSNAPVFTVDLKEEIMDMIVITSLKQGDEFIRKVGGMSSNTPKSYITNIYKALQKEAGKQIKWAILYSTKSDQPYIIDLQR</sequence>
<dbReference type="Gene3D" id="3.10.110.10">
    <property type="entry name" value="Ubiquitin Conjugating Enzyme"/>
    <property type="match status" value="1"/>
</dbReference>
<evidence type="ECO:0000256" key="11">
    <source>
        <dbReference type="PROSITE-ProRule" id="PRU10141"/>
    </source>
</evidence>
<keyword evidence="2" id="KW-0723">Serine/threonine-protein kinase</keyword>
<dbReference type="InterPro" id="IPR017441">
    <property type="entry name" value="Protein_kinase_ATP_BS"/>
</dbReference>
<dbReference type="SMART" id="SM00591">
    <property type="entry name" value="RWD"/>
    <property type="match status" value="1"/>
</dbReference>
<dbReference type="SUPFAM" id="SSF56112">
    <property type="entry name" value="Protein kinase-like (PK-like)"/>
    <property type="match status" value="2"/>
</dbReference>
<evidence type="ECO:0000256" key="7">
    <source>
        <dbReference type="ARBA" id="ARBA00047899"/>
    </source>
</evidence>
<dbReference type="EC" id="2.7.11.1" evidence="1"/>
<dbReference type="GO" id="GO:0005634">
    <property type="term" value="C:nucleus"/>
    <property type="evidence" value="ECO:0007669"/>
    <property type="project" value="TreeGrafter"/>
</dbReference>
<dbReference type="Pfam" id="PF05773">
    <property type="entry name" value="RWD"/>
    <property type="match status" value="1"/>
</dbReference>
<dbReference type="PANTHER" id="PTHR11042:SF136">
    <property type="entry name" value="EIF-2-ALPHA KINASE GCN2"/>
    <property type="match status" value="1"/>
</dbReference>
<evidence type="ECO:0000256" key="5">
    <source>
        <dbReference type="ARBA" id="ARBA00022777"/>
    </source>
</evidence>
<dbReference type="Pfam" id="PF12745">
    <property type="entry name" value="HGTP_anticodon2"/>
    <property type="match status" value="1"/>
</dbReference>
<dbReference type="SUPFAM" id="SSF55681">
    <property type="entry name" value="Class II aaRS and biotin synthetases"/>
    <property type="match status" value="1"/>
</dbReference>
<feature type="binding site" evidence="10">
    <location>
        <position position="635"/>
    </location>
    <ligand>
        <name>ATP</name>
        <dbReference type="ChEBI" id="CHEBI:30616"/>
    </ligand>
</feature>
<dbReference type="Pfam" id="PF13393">
    <property type="entry name" value="tRNA-synt_His"/>
    <property type="match status" value="1"/>
</dbReference>
<dbReference type="PIRSF" id="PIRSF000660">
    <property type="entry name" value="Ser/Thr_PK_GCN2"/>
    <property type="match status" value="1"/>
</dbReference>
<evidence type="ECO:0000256" key="13">
    <source>
        <dbReference type="SAM" id="MobiDB-lite"/>
    </source>
</evidence>
<comment type="catalytic activity">
    <reaction evidence="7">
        <text>L-threonyl-[protein] + ATP = O-phospho-L-threonyl-[protein] + ADP + H(+)</text>
        <dbReference type="Rhea" id="RHEA:46608"/>
        <dbReference type="Rhea" id="RHEA-COMP:11060"/>
        <dbReference type="Rhea" id="RHEA-COMP:11605"/>
        <dbReference type="ChEBI" id="CHEBI:15378"/>
        <dbReference type="ChEBI" id="CHEBI:30013"/>
        <dbReference type="ChEBI" id="CHEBI:30616"/>
        <dbReference type="ChEBI" id="CHEBI:61977"/>
        <dbReference type="ChEBI" id="CHEBI:456216"/>
        <dbReference type="EC" id="2.7.11.1"/>
    </reaction>
</comment>
<dbReference type="InterPro" id="IPR041715">
    <property type="entry name" value="HisRS-like_core"/>
</dbReference>
<evidence type="ECO:0000313" key="16">
    <source>
        <dbReference type="EMBL" id="GMM34782.1"/>
    </source>
</evidence>
<feature type="domain" description="RWD" evidence="15">
    <location>
        <begin position="11"/>
        <end position="121"/>
    </location>
</feature>
<keyword evidence="17" id="KW-1185">Reference proteome</keyword>
<dbReference type="PROSITE" id="PS50011">
    <property type="entry name" value="PROTEIN_KINASE_DOM"/>
    <property type="match status" value="2"/>
</dbReference>
<dbReference type="PROSITE" id="PS00107">
    <property type="entry name" value="PROTEIN_KINASE_ATP"/>
    <property type="match status" value="1"/>
</dbReference>
<dbReference type="GO" id="GO:0005524">
    <property type="term" value="F:ATP binding"/>
    <property type="evidence" value="ECO:0007669"/>
    <property type="project" value="UniProtKB-UniRule"/>
</dbReference>
<dbReference type="Proteomes" id="UP001360560">
    <property type="component" value="Unassembled WGS sequence"/>
</dbReference>
<protein>
    <recommendedName>
        <fullName evidence="1">non-specific serine/threonine protein kinase</fullName>
        <ecNumber evidence="1">2.7.11.1</ecNumber>
    </recommendedName>
</protein>
<keyword evidence="6 10" id="KW-0067">ATP-binding</keyword>
<dbReference type="CDD" id="cd14012">
    <property type="entry name" value="PK_eIF2AK_GCN2_rpt1"/>
    <property type="match status" value="1"/>
</dbReference>
<dbReference type="Gene3D" id="1.10.510.10">
    <property type="entry name" value="Transferase(Phosphotransferase) domain 1"/>
    <property type="match status" value="2"/>
</dbReference>
<feature type="binding site" evidence="10">
    <location>
        <begin position="612"/>
        <end position="620"/>
    </location>
    <ligand>
        <name>ATP</name>
        <dbReference type="ChEBI" id="CHEBI:30616"/>
    </ligand>
</feature>
<dbReference type="InterPro" id="IPR024435">
    <property type="entry name" value="HisRS-related_dom"/>
</dbReference>
<feature type="binding site" evidence="11">
    <location>
        <position position="643"/>
    </location>
    <ligand>
        <name>ATP</name>
        <dbReference type="ChEBI" id="CHEBI:30616"/>
    </ligand>
</feature>
<dbReference type="CDD" id="cd23823">
    <property type="entry name" value="RWD_GCN2"/>
    <property type="match status" value="1"/>
</dbReference>
<feature type="domain" description="Protein kinase" evidence="14">
    <location>
        <begin position="242"/>
        <end position="531"/>
    </location>
</feature>
<evidence type="ECO:0000256" key="3">
    <source>
        <dbReference type="ARBA" id="ARBA00022679"/>
    </source>
</evidence>
<dbReference type="EMBL" id="BTFZ01000003">
    <property type="protein sequence ID" value="GMM34782.1"/>
    <property type="molecule type" value="Genomic_DNA"/>
</dbReference>
<dbReference type="Gene3D" id="3.30.930.10">
    <property type="entry name" value="Bira Bifunctional Protein, Domain 2"/>
    <property type="match status" value="1"/>
</dbReference>
<name>A0AAV5QJ13_9ASCO</name>
<evidence type="ECO:0000256" key="9">
    <source>
        <dbReference type="PIRSR" id="PIRSR000660-1"/>
    </source>
</evidence>
<gene>
    <name evidence="16" type="ORF">DASC09_021070</name>
</gene>
<dbReference type="GO" id="GO:0005737">
    <property type="term" value="C:cytoplasm"/>
    <property type="evidence" value="ECO:0007669"/>
    <property type="project" value="TreeGrafter"/>
</dbReference>
<comment type="catalytic activity">
    <reaction evidence="8">
        <text>L-seryl-[protein] + ATP = O-phospho-L-seryl-[protein] + ADP + H(+)</text>
        <dbReference type="Rhea" id="RHEA:17989"/>
        <dbReference type="Rhea" id="RHEA-COMP:9863"/>
        <dbReference type="Rhea" id="RHEA-COMP:11604"/>
        <dbReference type="ChEBI" id="CHEBI:15378"/>
        <dbReference type="ChEBI" id="CHEBI:29999"/>
        <dbReference type="ChEBI" id="CHEBI:30616"/>
        <dbReference type="ChEBI" id="CHEBI:83421"/>
        <dbReference type="ChEBI" id="CHEBI:456216"/>
        <dbReference type="EC" id="2.7.11.1"/>
    </reaction>
</comment>
<dbReference type="InterPro" id="IPR045864">
    <property type="entry name" value="aa-tRNA-synth_II/BPL/LPL"/>
</dbReference>
<dbReference type="InterPro" id="IPR006575">
    <property type="entry name" value="RWD_dom"/>
</dbReference>